<comment type="similarity">
    <text evidence="5">Belongs to the FMN-dependent alpha-hydroxy acid dehydrogenase family.</text>
</comment>
<proteinExistence type="inferred from homology"/>
<dbReference type="InterPro" id="IPR000262">
    <property type="entry name" value="FMN-dep_DH"/>
</dbReference>
<feature type="binding site" evidence="7">
    <location>
        <position position="239"/>
    </location>
    <ligand>
        <name>glyoxylate</name>
        <dbReference type="ChEBI" id="CHEBI:36655"/>
    </ligand>
</feature>
<dbReference type="AlphaFoldDB" id="A0A212JYF1"/>
<evidence type="ECO:0000259" key="8">
    <source>
        <dbReference type="PROSITE" id="PS51349"/>
    </source>
</evidence>
<reference evidence="9" key="1">
    <citation type="submission" date="2016-04" db="EMBL/GenBank/DDBJ databases">
        <authorList>
            <person name="Evans L.H."/>
            <person name="Alamgir A."/>
            <person name="Owens N."/>
            <person name="Weber N.D."/>
            <person name="Virtaneva K."/>
            <person name="Barbian K."/>
            <person name="Babar A."/>
            <person name="Rosenke K."/>
        </authorList>
    </citation>
    <scope>NUCLEOTIDE SEQUENCE</scope>
    <source>
        <strain evidence="9">86</strain>
    </source>
</reference>
<dbReference type="PANTHER" id="PTHR10578:SF107">
    <property type="entry name" value="2-HYDROXYACID OXIDASE 1"/>
    <property type="match status" value="1"/>
</dbReference>
<feature type="domain" description="FMN hydroxy acid dehydrogenase" evidence="8">
    <location>
        <begin position="37"/>
        <end position="340"/>
    </location>
</feature>
<keyword evidence="2 7" id="KW-0285">Flavoprotein</keyword>
<dbReference type="PANTHER" id="PTHR10578">
    <property type="entry name" value="S -2-HYDROXY-ACID OXIDASE-RELATED"/>
    <property type="match status" value="1"/>
</dbReference>
<feature type="binding site" evidence="7">
    <location>
        <begin position="87"/>
        <end position="89"/>
    </location>
    <ligand>
        <name>FMN</name>
        <dbReference type="ChEBI" id="CHEBI:58210"/>
    </ligand>
</feature>
<dbReference type="GO" id="GO:0016491">
    <property type="term" value="F:oxidoreductase activity"/>
    <property type="evidence" value="ECO:0007669"/>
    <property type="project" value="UniProtKB-KW"/>
</dbReference>
<dbReference type="Pfam" id="PF01070">
    <property type="entry name" value="FMN_dh"/>
    <property type="match status" value="2"/>
</dbReference>
<dbReference type="Gene3D" id="3.20.20.70">
    <property type="entry name" value="Aldolase class I"/>
    <property type="match status" value="1"/>
</dbReference>
<sequence length="340" mass="35637">MTIQEIRSKARERVKTRCRVCPVCDGKACAGEVPGMGGIGTGMGFRNNVTALASWRLNMRVLHDANSPDTGLELWGRKLSLPVFAAPVGTVGRNLGSGMPDEEYVGHLIHGCVAAGTLASTGDVPDIEMFRKFMAQVKGRGKSVVPFIKPWNKDAVAARFDVAREAGCDICGMDVDAAGLTILRTLAAPVSVKTPGELAEIIALAHQRGMKFIVKGIMTVDEAEAAAEAGADAIIVSNHGGRVLDWTPGTAEVLPEIAETVGDRTVVMVDGGIRTGADVLKVLALGAKAALICRPVAVMLHGDEEGGVPAYFAGIQDELAQAMRLTGCHDLASIDANVVC</sequence>
<name>A0A212JYF1_9DELT</name>
<evidence type="ECO:0000256" key="3">
    <source>
        <dbReference type="ARBA" id="ARBA00022643"/>
    </source>
</evidence>
<evidence type="ECO:0000256" key="1">
    <source>
        <dbReference type="ARBA" id="ARBA00001917"/>
    </source>
</evidence>
<feature type="binding site" evidence="7">
    <location>
        <position position="237"/>
    </location>
    <ligand>
        <name>FMN</name>
        <dbReference type="ChEBI" id="CHEBI:58210"/>
    </ligand>
</feature>
<protein>
    <submittedName>
        <fullName evidence="9">FMN-dependent alpha-hydroxy acid dehydrogenase</fullName>
    </submittedName>
</protein>
<dbReference type="GO" id="GO:0010181">
    <property type="term" value="F:FMN binding"/>
    <property type="evidence" value="ECO:0007669"/>
    <property type="project" value="InterPro"/>
</dbReference>
<feature type="active site" description="Proton acceptor" evidence="6">
    <location>
        <position position="239"/>
    </location>
</feature>
<evidence type="ECO:0000256" key="4">
    <source>
        <dbReference type="ARBA" id="ARBA00023002"/>
    </source>
</evidence>
<keyword evidence="3 7" id="KW-0288">FMN</keyword>
<evidence type="ECO:0000256" key="2">
    <source>
        <dbReference type="ARBA" id="ARBA00022630"/>
    </source>
</evidence>
<dbReference type="PIRSF" id="PIRSF000138">
    <property type="entry name" value="Al-hdrx_acd_dh"/>
    <property type="match status" value="1"/>
</dbReference>
<dbReference type="EMBL" id="FLUQ01000002">
    <property type="protein sequence ID" value="SBW04534.1"/>
    <property type="molecule type" value="Genomic_DNA"/>
</dbReference>
<evidence type="ECO:0000256" key="6">
    <source>
        <dbReference type="PIRSR" id="PIRSR000138-1"/>
    </source>
</evidence>
<feature type="binding site" evidence="7">
    <location>
        <begin position="270"/>
        <end position="274"/>
    </location>
    <ligand>
        <name>FMN</name>
        <dbReference type="ChEBI" id="CHEBI:58210"/>
    </ligand>
</feature>
<comment type="cofactor">
    <cofactor evidence="1">
        <name>FMN</name>
        <dbReference type="ChEBI" id="CHEBI:58210"/>
    </cofactor>
</comment>
<accession>A0A212JYF1</accession>
<dbReference type="InterPro" id="IPR012133">
    <property type="entry name" value="Alpha-hydoxy_acid_DH_FMN"/>
</dbReference>
<dbReference type="InterPro" id="IPR037396">
    <property type="entry name" value="FMN_HAD"/>
</dbReference>
<feature type="binding site" evidence="7">
    <location>
        <position position="215"/>
    </location>
    <ligand>
        <name>FMN</name>
        <dbReference type="ChEBI" id="CHEBI:58210"/>
    </ligand>
</feature>
<evidence type="ECO:0000256" key="7">
    <source>
        <dbReference type="PIRSR" id="PIRSR000138-2"/>
    </source>
</evidence>
<keyword evidence="4" id="KW-0560">Oxidoreductase</keyword>
<feature type="binding site" evidence="7">
    <location>
        <position position="242"/>
    </location>
    <ligand>
        <name>glyoxylate</name>
        <dbReference type="ChEBI" id="CHEBI:36655"/>
    </ligand>
</feature>
<organism evidence="9">
    <name type="scientific">uncultured delta proteobacterium</name>
    <dbReference type="NCBI Taxonomy" id="34034"/>
    <lineage>
        <taxon>Bacteria</taxon>
        <taxon>Deltaproteobacteria</taxon>
        <taxon>environmental samples</taxon>
    </lineage>
</organism>
<dbReference type="InterPro" id="IPR013785">
    <property type="entry name" value="Aldolase_TIM"/>
</dbReference>
<evidence type="ECO:0000256" key="5">
    <source>
        <dbReference type="ARBA" id="ARBA00024042"/>
    </source>
</evidence>
<evidence type="ECO:0000313" key="9">
    <source>
        <dbReference type="EMBL" id="SBW04534.1"/>
    </source>
</evidence>
<dbReference type="SUPFAM" id="SSF51395">
    <property type="entry name" value="FMN-linked oxidoreductases"/>
    <property type="match status" value="1"/>
</dbReference>
<gene>
    <name evidence="9" type="ORF">KL86DPRO_20332</name>
</gene>
<dbReference type="PROSITE" id="PS51349">
    <property type="entry name" value="FMN_HYDROXY_ACID_DH_2"/>
    <property type="match status" value="1"/>
</dbReference>